<dbReference type="Gene3D" id="1.10.10.2590">
    <property type="entry name" value="BEN domain"/>
    <property type="match status" value="1"/>
</dbReference>
<feature type="domain" description="BEN" evidence="6">
    <location>
        <begin position="268"/>
        <end position="366"/>
    </location>
</feature>
<evidence type="ECO:0000259" key="6">
    <source>
        <dbReference type="PROSITE" id="PS51457"/>
    </source>
</evidence>
<dbReference type="EMBL" id="GBXI01016239">
    <property type="protein sequence ID" value="JAC98052.1"/>
    <property type="molecule type" value="Transcribed_RNA"/>
</dbReference>
<keyword evidence="4" id="KW-0804">Transcription</keyword>
<dbReference type="PROSITE" id="PS51457">
    <property type="entry name" value="BEN"/>
    <property type="match status" value="1"/>
</dbReference>
<dbReference type="AlphaFoldDB" id="A0A0A1WI28"/>
<dbReference type="GO" id="GO:0003714">
    <property type="term" value="F:transcription corepressor activity"/>
    <property type="evidence" value="ECO:0007669"/>
    <property type="project" value="InterPro"/>
</dbReference>
<dbReference type="InterPro" id="IPR018379">
    <property type="entry name" value="BEN_domain"/>
</dbReference>
<dbReference type="GO" id="GO:0045666">
    <property type="term" value="P:positive regulation of neuron differentiation"/>
    <property type="evidence" value="ECO:0007669"/>
    <property type="project" value="InterPro"/>
</dbReference>
<dbReference type="InterPro" id="IPR037496">
    <property type="entry name" value="BEND6-like"/>
</dbReference>
<evidence type="ECO:0000256" key="5">
    <source>
        <dbReference type="ARBA" id="ARBA00023242"/>
    </source>
</evidence>
<protein>
    <submittedName>
        <fullName evidence="7">Putative BTB/POZ domain-containing protein L275</fullName>
    </submittedName>
</protein>
<dbReference type="SMART" id="SM01025">
    <property type="entry name" value="BEN"/>
    <property type="match status" value="1"/>
</dbReference>
<dbReference type="GO" id="GO:0045746">
    <property type="term" value="P:negative regulation of Notch signaling pathway"/>
    <property type="evidence" value="ECO:0007669"/>
    <property type="project" value="InterPro"/>
</dbReference>
<proteinExistence type="predicted"/>
<evidence type="ECO:0000256" key="3">
    <source>
        <dbReference type="ARBA" id="ARBA00023015"/>
    </source>
</evidence>
<dbReference type="Pfam" id="PF10523">
    <property type="entry name" value="BEN"/>
    <property type="match status" value="1"/>
</dbReference>
<sequence length="388" mass="42977">MASNNNQFNNFNQAIMDNKENLAPSTSFGAKRQRTAIANFSIPVNDAGEFFDVTEHFTGNIECKTRLKVERTVGTGLFTDLEQLATENGGQLLMAQQPQPKLNFNMNFLPHIRKMNTKQLLDLTRSTDTIQARLSTSFLGLDTPNVTPQKCEMPTGVNTSSAMVNSGIASTIARPFGAQPMTDIAVQVLTSQLPKPIAIIQPSTNNNFSLKRELPVDIPSSSNAVNIGEMQQSKKLKKTVPLMTDLVRKYIEKHTIIENGTELVKIGRNGTTLQKQILEEINWNGTGAAITRKLLTCIFDRETLATHTISGRPSPAFLDVNKPRKGQLNPLILSDLIEFMAFSKRTTPREVKIAVSTKCADECKQYRRQEAAASTSAQIRSTLETMQF</sequence>
<evidence type="ECO:0000256" key="4">
    <source>
        <dbReference type="ARBA" id="ARBA00023163"/>
    </source>
</evidence>
<name>A0A0A1WI28_ZEUCU</name>
<keyword evidence="5" id="KW-0539">Nucleus</keyword>
<evidence type="ECO:0000313" key="7">
    <source>
        <dbReference type="EMBL" id="JAC98052.1"/>
    </source>
</evidence>
<keyword evidence="2" id="KW-0678">Repressor</keyword>
<dbReference type="OrthoDB" id="8186171at2759"/>
<keyword evidence="3" id="KW-0805">Transcription regulation</keyword>
<organism evidence="7">
    <name type="scientific">Zeugodacus cucurbitae</name>
    <name type="common">Melon fruit fly</name>
    <name type="synonym">Bactrocera cucurbitae</name>
    <dbReference type="NCBI Taxonomy" id="28588"/>
    <lineage>
        <taxon>Eukaryota</taxon>
        <taxon>Metazoa</taxon>
        <taxon>Ecdysozoa</taxon>
        <taxon>Arthropoda</taxon>
        <taxon>Hexapoda</taxon>
        <taxon>Insecta</taxon>
        <taxon>Pterygota</taxon>
        <taxon>Neoptera</taxon>
        <taxon>Endopterygota</taxon>
        <taxon>Diptera</taxon>
        <taxon>Brachycera</taxon>
        <taxon>Muscomorpha</taxon>
        <taxon>Tephritoidea</taxon>
        <taxon>Tephritidae</taxon>
        <taxon>Zeugodacus</taxon>
        <taxon>Zeugodacus</taxon>
    </lineage>
</organism>
<dbReference type="GO" id="GO:0005634">
    <property type="term" value="C:nucleus"/>
    <property type="evidence" value="ECO:0007669"/>
    <property type="project" value="UniProtKB-SubCell"/>
</dbReference>
<evidence type="ECO:0000256" key="2">
    <source>
        <dbReference type="ARBA" id="ARBA00022491"/>
    </source>
</evidence>
<reference evidence="7" key="2">
    <citation type="journal article" date="2015" name="Gigascience">
        <title>Reconstructing a comprehensive transcriptome assembly of a white-pupal translocated strain of the pest fruit fly Bactrocera cucurbitae.</title>
        <authorList>
            <person name="Sim S.B."/>
            <person name="Calla B."/>
            <person name="Hall B."/>
            <person name="DeRego T."/>
            <person name="Geib S.M."/>
        </authorList>
    </citation>
    <scope>NUCLEOTIDE SEQUENCE</scope>
</reference>
<dbReference type="PANTHER" id="PTHR35346:SF1">
    <property type="entry name" value="BEN DOMAIN-CONTAINING PROTEIN 6"/>
    <property type="match status" value="1"/>
</dbReference>
<reference evidence="7" key="1">
    <citation type="submission" date="2014-11" db="EMBL/GenBank/DDBJ databases">
        <authorList>
            <person name="Geib S."/>
        </authorList>
    </citation>
    <scope>NUCLEOTIDE SEQUENCE</scope>
</reference>
<dbReference type="PANTHER" id="PTHR35346">
    <property type="entry name" value="BEN DOMAIN-CONTAINING PROTEIN 6"/>
    <property type="match status" value="1"/>
</dbReference>
<comment type="subcellular location">
    <subcellularLocation>
        <location evidence="1">Nucleus</location>
    </subcellularLocation>
</comment>
<evidence type="ECO:0000256" key="1">
    <source>
        <dbReference type="ARBA" id="ARBA00004123"/>
    </source>
</evidence>
<gene>
    <name evidence="7" type="primary">MIMI_L275</name>
    <name evidence="7" type="ORF">g.9903</name>
</gene>
<dbReference type="GO" id="GO:0003677">
    <property type="term" value="F:DNA binding"/>
    <property type="evidence" value="ECO:0007669"/>
    <property type="project" value="InterPro"/>
</dbReference>
<accession>A0A0A1WI28</accession>